<evidence type="ECO:0000256" key="4">
    <source>
        <dbReference type="ARBA" id="ARBA00022741"/>
    </source>
</evidence>
<dbReference type="OrthoDB" id="10251412at2759"/>
<dbReference type="InterPro" id="IPR014851">
    <property type="entry name" value="BCS1_N"/>
</dbReference>
<dbReference type="GO" id="GO:0030170">
    <property type="term" value="F:pyridoxal phosphate binding"/>
    <property type="evidence" value="ECO:0007669"/>
    <property type="project" value="UniProtKB-UniRule"/>
</dbReference>
<organism evidence="16">
    <name type="scientific">Notodromas monacha</name>
    <dbReference type="NCBI Taxonomy" id="399045"/>
    <lineage>
        <taxon>Eukaryota</taxon>
        <taxon>Metazoa</taxon>
        <taxon>Ecdysozoa</taxon>
        <taxon>Arthropoda</taxon>
        <taxon>Crustacea</taxon>
        <taxon>Oligostraca</taxon>
        <taxon>Ostracoda</taxon>
        <taxon>Podocopa</taxon>
        <taxon>Podocopida</taxon>
        <taxon>Cypridocopina</taxon>
        <taxon>Cypridoidea</taxon>
        <taxon>Cyprididae</taxon>
        <taxon>Notodromas</taxon>
    </lineage>
</organism>
<dbReference type="Gene3D" id="3.20.20.10">
    <property type="entry name" value="Alanine racemase"/>
    <property type="match status" value="2"/>
</dbReference>
<dbReference type="InterPro" id="IPR011078">
    <property type="entry name" value="PyrdxlP_homeostasis"/>
</dbReference>
<evidence type="ECO:0000256" key="12">
    <source>
        <dbReference type="ARBA" id="ARBA00048778"/>
    </source>
</evidence>
<dbReference type="GO" id="GO:0034551">
    <property type="term" value="P:mitochondrial respiratory chain complex III assembly"/>
    <property type="evidence" value="ECO:0007669"/>
    <property type="project" value="UniProtKB-ARBA"/>
</dbReference>
<dbReference type="InterPro" id="IPR029066">
    <property type="entry name" value="PLP-binding_barrel"/>
</dbReference>
<dbReference type="SUPFAM" id="SSF51419">
    <property type="entry name" value="PLP-binding barrel"/>
    <property type="match status" value="2"/>
</dbReference>
<comment type="similarity">
    <text evidence="13">Belongs to the pyridoxal phosphate-binding protein YggS/PROSC family.</text>
</comment>
<accession>A0A7R9BJE7</accession>
<dbReference type="PANTHER" id="PTHR10146:SF14">
    <property type="entry name" value="PYRIDOXAL PHOSPHATE HOMEOSTASIS PROTEIN"/>
    <property type="match status" value="1"/>
</dbReference>
<evidence type="ECO:0000259" key="14">
    <source>
        <dbReference type="SMART" id="SM00382"/>
    </source>
</evidence>
<keyword evidence="6" id="KW-0378">Hydrolase</keyword>
<evidence type="ECO:0000313" key="16">
    <source>
        <dbReference type="EMBL" id="CAD7275585.1"/>
    </source>
</evidence>
<evidence type="ECO:0000256" key="1">
    <source>
        <dbReference type="ARBA" id="ARBA00004434"/>
    </source>
</evidence>
<evidence type="ECO:0000256" key="5">
    <source>
        <dbReference type="ARBA" id="ARBA00022792"/>
    </source>
</evidence>
<proteinExistence type="inferred from homology"/>
<dbReference type="PROSITE" id="PS00674">
    <property type="entry name" value="AAA"/>
    <property type="match status" value="1"/>
</dbReference>
<dbReference type="CDD" id="cd19510">
    <property type="entry name" value="RecA-like_BCS1"/>
    <property type="match status" value="1"/>
</dbReference>
<keyword evidence="3" id="KW-0812">Transmembrane</keyword>
<keyword evidence="11" id="KW-0472">Membrane</keyword>
<dbReference type="Pfam" id="PF00004">
    <property type="entry name" value="AAA"/>
    <property type="match status" value="1"/>
</dbReference>
<dbReference type="CDD" id="cd06822">
    <property type="entry name" value="PLPDE_III_YBL036c_euk"/>
    <property type="match status" value="1"/>
</dbReference>
<keyword evidence="10" id="KW-0496">Mitochondrion</keyword>
<evidence type="ECO:0000256" key="10">
    <source>
        <dbReference type="ARBA" id="ARBA00023128"/>
    </source>
</evidence>
<name>A0A7R9BJE7_9CRUS</name>
<dbReference type="InterPro" id="IPR003959">
    <property type="entry name" value="ATPase_AAA_core"/>
</dbReference>
<dbReference type="GO" id="GO:0016887">
    <property type="term" value="F:ATP hydrolysis activity"/>
    <property type="evidence" value="ECO:0007669"/>
    <property type="project" value="InterPro"/>
</dbReference>
<dbReference type="Pfam" id="PF25426">
    <property type="entry name" value="AAA_lid_BCS1"/>
    <property type="match status" value="1"/>
</dbReference>
<dbReference type="GO" id="GO:0005524">
    <property type="term" value="F:ATP binding"/>
    <property type="evidence" value="ECO:0007669"/>
    <property type="project" value="UniProtKB-KW"/>
</dbReference>
<dbReference type="AlphaFoldDB" id="A0A7R9BJE7"/>
<evidence type="ECO:0000256" key="13">
    <source>
        <dbReference type="HAMAP-Rule" id="MF_03225"/>
    </source>
</evidence>
<evidence type="ECO:0000256" key="11">
    <source>
        <dbReference type="ARBA" id="ARBA00023136"/>
    </source>
</evidence>
<evidence type="ECO:0000256" key="3">
    <source>
        <dbReference type="ARBA" id="ARBA00022692"/>
    </source>
</evidence>
<feature type="domain" description="BCS1 N-terminal" evidence="15">
    <location>
        <begin position="343"/>
        <end position="512"/>
    </location>
</feature>
<dbReference type="NCBIfam" id="TIGR00044">
    <property type="entry name" value="YggS family pyridoxal phosphate-dependent enzyme"/>
    <property type="match status" value="1"/>
</dbReference>
<keyword evidence="17" id="KW-1185">Reference proteome</keyword>
<evidence type="ECO:0000313" key="17">
    <source>
        <dbReference type="Proteomes" id="UP000678499"/>
    </source>
</evidence>
<keyword evidence="9" id="KW-1133">Transmembrane helix</keyword>
<dbReference type="InterPro" id="IPR003593">
    <property type="entry name" value="AAA+_ATPase"/>
</dbReference>
<comment type="similarity">
    <text evidence="2">Belongs to the AAA ATPase family. BCS1 subfamily.</text>
</comment>
<keyword evidence="5" id="KW-0999">Mitochondrion inner membrane</keyword>
<comment type="function">
    <text evidence="13">Pyridoxal 5'-phosphate (PLP)-binding protein, which may be involved in intracellular homeostatic regulation of pyridoxal 5'-phosphate (PLP), the active form of vitamin B6.</text>
</comment>
<dbReference type="FunFam" id="3.20.20.10:FF:000018">
    <property type="entry name" value="Pyridoxal phosphate homeostasis protein"/>
    <property type="match status" value="1"/>
</dbReference>
<dbReference type="HAMAP" id="MF_02087">
    <property type="entry name" value="PLP_homeostasis"/>
    <property type="match status" value="1"/>
</dbReference>
<dbReference type="SUPFAM" id="SSF52540">
    <property type="entry name" value="P-loop containing nucleoside triphosphate hydrolases"/>
    <property type="match status" value="1"/>
</dbReference>
<protein>
    <recommendedName>
        <fullName evidence="13">Pyridoxal phosphate homeostasis protein</fullName>
        <shortName evidence="13">PLP homeostasis protein</shortName>
    </recommendedName>
</protein>
<feature type="modified residue" description="N6-(pyridoxal phosphate)lysine" evidence="13">
    <location>
        <position position="66"/>
    </location>
</feature>
<keyword evidence="7" id="KW-0067">ATP-binding</keyword>
<dbReference type="PROSITE" id="PS01211">
    <property type="entry name" value="UPF0001"/>
    <property type="match status" value="1"/>
</dbReference>
<dbReference type="Proteomes" id="UP000678499">
    <property type="component" value="Unassembled WGS sequence"/>
</dbReference>
<reference evidence="16" key="1">
    <citation type="submission" date="2020-11" db="EMBL/GenBank/DDBJ databases">
        <authorList>
            <person name="Tran Van P."/>
        </authorList>
    </citation>
    <scope>NUCLEOTIDE SEQUENCE</scope>
</reference>
<evidence type="ECO:0000259" key="15">
    <source>
        <dbReference type="SMART" id="SM01024"/>
    </source>
</evidence>
<dbReference type="PANTHER" id="PTHR10146">
    <property type="entry name" value="PROLINE SYNTHETASE CO-TRANSCRIBED BACTERIAL HOMOLOG PROTEIN"/>
    <property type="match status" value="1"/>
</dbReference>
<comment type="catalytic activity">
    <reaction evidence="12">
        <text>ATP + H2O = ADP + phosphate + H(+)</text>
        <dbReference type="Rhea" id="RHEA:13065"/>
        <dbReference type="ChEBI" id="CHEBI:15377"/>
        <dbReference type="ChEBI" id="CHEBI:15378"/>
        <dbReference type="ChEBI" id="CHEBI:30616"/>
        <dbReference type="ChEBI" id="CHEBI:43474"/>
        <dbReference type="ChEBI" id="CHEBI:456216"/>
    </reaction>
    <physiologicalReaction direction="left-to-right" evidence="12">
        <dbReference type="Rhea" id="RHEA:13066"/>
    </physiologicalReaction>
</comment>
<evidence type="ECO:0000256" key="2">
    <source>
        <dbReference type="ARBA" id="ARBA00007448"/>
    </source>
</evidence>
<dbReference type="InterPro" id="IPR027417">
    <property type="entry name" value="P-loop_NTPase"/>
</dbReference>
<evidence type="ECO:0000256" key="9">
    <source>
        <dbReference type="ARBA" id="ARBA00022989"/>
    </source>
</evidence>
<dbReference type="Gene3D" id="3.40.50.300">
    <property type="entry name" value="P-loop containing nucleotide triphosphate hydrolases"/>
    <property type="match status" value="1"/>
</dbReference>
<evidence type="ECO:0000256" key="6">
    <source>
        <dbReference type="ARBA" id="ARBA00022801"/>
    </source>
</evidence>
<dbReference type="EMBL" id="OA882482">
    <property type="protein sequence ID" value="CAD7275585.1"/>
    <property type="molecule type" value="Genomic_DNA"/>
</dbReference>
<dbReference type="InterPro" id="IPR057495">
    <property type="entry name" value="AAA_lid_BCS1"/>
</dbReference>
<dbReference type="Pfam" id="PF08740">
    <property type="entry name" value="BCS1_N"/>
    <property type="match status" value="1"/>
</dbReference>
<dbReference type="SMART" id="SM01024">
    <property type="entry name" value="BCS1_N"/>
    <property type="match status" value="1"/>
</dbReference>
<dbReference type="SMART" id="SM00382">
    <property type="entry name" value="AAA"/>
    <property type="match status" value="1"/>
</dbReference>
<sequence length="811" mass="89760">MWLQTRSRILATVWKTMSSSSDATVLSPIGQAIRAVEAKIAAACDNSSDKEGSSLARLPRLVAVSKTKPEEAIVEAYAAGQRHFGENYVKELVSKSASEFVKMARLPRLVAVSKTKPEEAIVEAYAAGQRHFGENYVKELVSKSASEFLRKEAPDIKWHFIGHLQSNKVKKLVACRNLYQLETVDSTKLADELEKCLSQISSSPPPPGSGDEVGAGSERLRVMVQVNTSGEEGKSGIEPKDAVGVVKHLLSNCPRLEFVGLMTIGDYEASHNIADGPNPDFMKLREVRDQVCNELELQDVELSMGMSADYEHARLNNGSEMGLSEYLGTLGDNPYFSAGFGLFGVGAGAAILRKVSQSALILFRRHYVMTLEVPCRDKSYDWLLRWITVKGARKTQHLSVATKFQEATSGKIVTRYDFIPSIGVHFFRFHNRWIRVERTREQSTIDLHQGIPFETVTLTALGRDRQLYFEILEDARQIALEEYQGRTVMYTAMGSEWRQLGQPKKRRPLQSVVLADGVSEKLLGDVKEFIANPAWYSDRGEIERVNNFILRMVHELGQPKKRRPLQSVVLADGVSEKLLGDVKEFIANPAWYSDRGIPYRRGYLLYGPPGCGKSSFIFALAGALEYGICVLNLSERGLSDDRLNHLLAVAPEQSIILLEDIDAAFVSREESPNVRAAFEGLSRLTLSGLLNALDGVASSEGRLLFMTTNYKERLDAALIRPGRVDVQEFVGYCSPEQAAAMFNNFYPDAAAGLAGRFERVVAASDATNKLSPAFLQGFFLMHKTDPEGSVEAFVKQFGGIAEHPAALLSRG</sequence>
<evidence type="ECO:0000256" key="7">
    <source>
        <dbReference type="ARBA" id="ARBA00022840"/>
    </source>
</evidence>
<feature type="domain" description="AAA+ ATPase" evidence="14">
    <location>
        <begin position="599"/>
        <end position="734"/>
    </location>
</feature>
<dbReference type="InterPro" id="IPR003960">
    <property type="entry name" value="ATPase_AAA_CS"/>
</dbReference>
<evidence type="ECO:0000256" key="8">
    <source>
        <dbReference type="ARBA" id="ARBA00022898"/>
    </source>
</evidence>
<dbReference type="EMBL" id="CAJPEX010000445">
    <property type="protein sequence ID" value="CAG0915737.1"/>
    <property type="molecule type" value="Genomic_DNA"/>
</dbReference>
<dbReference type="FunFam" id="3.40.50.300:FF:000768">
    <property type="entry name" value="Probable mitochondrial chaperone bcs1"/>
    <property type="match status" value="1"/>
</dbReference>
<keyword evidence="8 13" id="KW-0663">Pyridoxal phosphate</keyword>
<gene>
    <name evidence="16" type="ORF">NMOB1V02_LOCUS3375</name>
</gene>
<comment type="subcellular location">
    <subcellularLocation>
        <location evidence="1">Mitochondrion inner membrane</location>
        <topology evidence="1">Single-pass membrane protein</topology>
    </subcellularLocation>
</comment>
<dbReference type="GO" id="GO:0005743">
    <property type="term" value="C:mitochondrial inner membrane"/>
    <property type="evidence" value="ECO:0007669"/>
    <property type="project" value="UniProtKB-SubCell"/>
</dbReference>
<keyword evidence="4" id="KW-0547">Nucleotide-binding</keyword>